<evidence type="ECO:0000256" key="2">
    <source>
        <dbReference type="ARBA" id="ARBA00006278"/>
    </source>
</evidence>
<dbReference type="SFLD" id="SFLDS00052">
    <property type="entry name" value="Ferric_Reductase_Domain"/>
    <property type="match status" value="1"/>
</dbReference>
<dbReference type="InterPro" id="IPR051410">
    <property type="entry name" value="Ferric/Cupric_Reductase"/>
</dbReference>
<dbReference type="eggNOG" id="KOG0039">
    <property type="taxonomic scope" value="Eukaryota"/>
</dbReference>
<evidence type="ECO:0000256" key="5">
    <source>
        <dbReference type="ARBA" id="ARBA00022475"/>
    </source>
</evidence>
<feature type="transmembrane region" description="Helical" evidence="13">
    <location>
        <begin position="200"/>
        <end position="222"/>
    </location>
</feature>
<feature type="transmembrane region" description="Helical" evidence="13">
    <location>
        <begin position="229"/>
        <end position="246"/>
    </location>
</feature>
<dbReference type="OrthoDB" id="17725at2759"/>
<evidence type="ECO:0000256" key="3">
    <source>
        <dbReference type="ARBA" id="ARBA00012668"/>
    </source>
</evidence>
<evidence type="ECO:0000256" key="11">
    <source>
        <dbReference type="ARBA" id="ARBA00023136"/>
    </source>
</evidence>
<organism evidence="15 16">
    <name type="scientific">Sphaerulina musiva (strain SO2202)</name>
    <name type="common">Poplar stem canker fungus</name>
    <name type="synonym">Septoria musiva</name>
    <dbReference type="NCBI Taxonomy" id="692275"/>
    <lineage>
        <taxon>Eukaryota</taxon>
        <taxon>Fungi</taxon>
        <taxon>Dikarya</taxon>
        <taxon>Ascomycota</taxon>
        <taxon>Pezizomycotina</taxon>
        <taxon>Dothideomycetes</taxon>
        <taxon>Dothideomycetidae</taxon>
        <taxon>Mycosphaerellales</taxon>
        <taxon>Mycosphaerellaceae</taxon>
        <taxon>Sphaerulina</taxon>
    </lineage>
</organism>
<keyword evidence="7" id="KW-0249">Electron transport</keyword>
<feature type="transmembrane region" description="Helical" evidence="13">
    <location>
        <begin position="126"/>
        <end position="146"/>
    </location>
</feature>
<keyword evidence="6 13" id="KW-0812">Transmembrane</keyword>
<dbReference type="PANTHER" id="PTHR32361:SF28">
    <property type="entry name" value="FRP1P"/>
    <property type="match status" value="1"/>
</dbReference>
<evidence type="ECO:0000313" key="15">
    <source>
        <dbReference type="EMBL" id="EMF14187.1"/>
    </source>
</evidence>
<accession>M3B307</accession>
<name>M3B307_SPHMS</name>
<dbReference type="SUPFAM" id="SSF52343">
    <property type="entry name" value="Ferredoxin reductase-like, C-terminal NADP-linked domain"/>
    <property type="match status" value="1"/>
</dbReference>
<proteinExistence type="inferred from homology"/>
<dbReference type="InterPro" id="IPR013121">
    <property type="entry name" value="Fe_red_NAD-bd_6"/>
</dbReference>
<comment type="subcellular location">
    <subcellularLocation>
        <location evidence="1">Cell membrane</location>
        <topology evidence="1">Multi-pass membrane protein</topology>
    </subcellularLocation>
</comment>
<dbReference type="SFLD" id="SFLDG01168">
    <property type="entry name" value="Ferric_reductase_subgroup_(FRE"/>
    <property type="match status" value="1"/>
</dbReference>
<gene>
    <name evidence="15" type="ORF">SEPMUDRAFT_162376</name>
</gene>
<dbReference type="Pfam" id="PF08022">
    <property type="entry name" value="FAD_binding_8"/>
    <property type="match status" value="1"/>
</dbReference>
<dbReference type="AlphaFoldDB" id="M3B307"/>
<sequence>MSQAANQSAAPAHPEQALHALFAIWDTKNYDTAKYFGAAIGTLIGIFIAAHWTHILLDRLSRSSSTAQLATRSLSLVSRRICSDKVLGCVTVSPAKVLLVLVYTGINATLSFYDRPDKAPIITILARRFGWLALCNICLTVFLGLKNTPLSPLAGYSFDSLNVLHRCTGYTVVLFTVLHAVTYIAGLAKAHALYVLRTPSQAAGIVAALALLCLFVTAIGALRRRMYELFYASHQILAATILVAVGLHRPELAGKALIVTICAAGLWFVDQSLRISRWFYYGVGNHCTLTALAHGATRVTMHRGIRARPGSHAFVWIPGVKSFQRHPFTLVSTDPMEFVIKARDGFSKALHEHACQFPRGKFRASVDGPYGQVPNLTGYQKLVFIAGGSGATFTIALALDWARQSRAPGVYQSLDFIWVVRHAEALQWFANELAELQAHPRISVNLFVTTPVLERHMNLLLGKAVEGLTETESVLVATCGPTNLLARIREAITAVESVAAPRIDMHAEEFTY</sequence>
<dbReference type="GeneID" id="27905138"/>
<keyword evidence="16" id="KW-1185">Reference proteome</keyword>
<keyword evidence="10" id="KW-0406">Ion transport</keyword>
<evidence type="ECO:0000256" key="9">
    <source>
        <dbReference type="ARBA" id="ARBA00023002"/>
    </source>
</evidence>
<dbReference type="OMA" id="HGFINIP"/>
<dbReference type="InterPro" id="IPR039261">
    <property type="entry name" value="FNR_nucleotide-bd"/>
</dbReference>
<keyword evidence="9" id="KW-0560">Oxidoreductase</keyword>
<dbReference type="InterPro" id="IPR013112">
    <property type="entry name" value="FAD-bd_8"/>
</dbReference>
<keyword evidence="5" id="KW-1003">Cell membrane</keyword>
<comment type="similarity">
    <text evidence="2">Belongs to the ferric reductase (FRE) family.</text>
</comment>
<dbReference type="InterPro" id="IPR013130">
    <property type="entry name" value="Fe3_Rdtase_TM_dom"/>
</dbReference>
<dbReference type="InterPro" id="IPR017927">
    <property type="entry name" value="FAD-bd_FR_type"/>
</dbReference>
<protein>
    <recommendedName>
        <fullName evidence="3">ferric-chelate reductase (NADPH)</fullName>
        <ecNumber evidence="3">1.16.1.9</ecNumber>
    </recommendedName>
</protein>
<dbReference type="Gene3D" id="3.40.50.80">
    <property type="entry name" value="Nucleotide-binding domain of ferredoxin-NADP reductase (FNR) module"/>
    <property type="match status" value="1"/>
</dbReference>
<dbReference type="Pfam" id="PF08030">
    <property type="entry name" value="NAD_binding_6"/>
    <property type="match status" value="1"/>
</dbReference>
<dbReference type="EMBL" id="KB456262">
    <property type="protein sequence ID" value="EMF14187.1"/>
    <property type="molecule type" value="Genomic_DNA"/>
</dbReference>
<dbReference type="SUPFAM" id="SSF63380">
    <property type="entry name" value="Riboflavin synthase domain-like"/>
    <property type="match status" value="1"/>
</dbReference>
<evidence type="ECO:0000313" key="16">
    <source>
        <dbReference type="Proteomes" id="UP000016931"/>
    </source>
</evidence>
<evidence type="ECO:0000256" key="6">
    <source>
        <dbReference type="ARBA" id="ARBA00022692"/>
    </source>
</evidence>
<dbReference type="GO" id="GO:0015677">
    <property type="term" value="P:copper ion import"/>
    <property type="evidence" value="ECO:0007669"/>
    <property type="project" value="TreeGrafter"/>
</dbReference>
<dbReference type="PANTHER" id="PTHR32361">
    <property type="entry name" value="FERRIC/CUPRIC REDUCTASE TRANSMEMBRANE COMPONENT"/>
    <property type="match status" value="1"/>
</dbReference>
<feature type="transmembrane region" description="Helical" evidence="13">
    <location>
        <begin position="35"/>
        <end position="57"/>
    </location>
</feature>
<evidence type="ECO:0000256" key="8">
    <source>
        <dbReference type="ARBA" id="ARBA00022989"/>
    </source>
</evidence>
<evidence type="ECO:0000256" key="4">
    <source>
        <dbReference type="ARBA" id="ARBA00022448"/>
    </source>
</evidence>
<feature type="transmembrane region" description="Helical" evidence="13">
    <location>
        <begin position="167"/>
        <end position="188"/>
    </location>
</feature>
<feature type="domain" description="FAD-binding FR-type" evidence="14">
    <location>
        <begin position="276"/>
        <end position="376"/>
    </location>
</feature>
<evidence type="ECO:0000256" key="13">
    <source>
        <dbReference type="SAM" id="Phobius"/>
    </source>
</evidence>
<reference evidence="15 16" key="1">
    <citation type="journal article" date="2012" name="PLoS Pathog.">
        <title>Diverse lifestyles and strategies of plant pathogenesis encoded in the genomes of eighteen Dothideomycetes fungi.</title>
        <authorList>
            <person name="Ohm R.A."/>
            <person name="Feau N."/>
            <person name="Henrissat B."/>
            <person name="Schoch C.L."/>
            <person name="Horwitz B.A."/>
            <person name="Barry K.W."/>
            <person name="Condon B.J."/>
            <person name="Copeland A.C."/>
            <person name="Dhillon B."/>
            <person name="Glaser F."/>
            <person name="Hesse C.N."/>
            <person name="Kosti I."/>
            <person name="LaButti K."/>
            <person name="Lindquist E.A."/>
            <person name="Lucas S."/>
            <person name="Salamov A.A."/>
            <person name="Bradshaw R.E."/>
            <person name="Ciuffetti L."/>
            <person name="Hamelin R.C."/>
            <person name="Kema G.H.J."/>
            <person name="Lawrence C."/>
            <person name="Scott J.A."/>
            <person name="Spatafora J.W."/>
            <person name="Turgeon B.G."/>
            <person name="de Wit P.J.G.M."/>
            <person name="Zhong S."/>
            <person name="Goodwin S.B."/>
            <person name="Grigoriev I.V."/>
        </authorList>
    </citation>
    <scope>NUCLEOTIDE SEQUENCE [LARGE SCALE GENOMIC DNA]</scope>
    <source>
        <strain evidence="15 16">SO2202</strain>
    </source>
</reference>
<evidence type="ECO:0000256" key="12">
    <source>
        <dbReference type="ARBA" id="ARBA00048483"/>
    </source>
</evidence>
<evidence type="ECO:0000259" key="14">
    <source>
        <dbReference type="PROSITE" id="PS51384"/>
    </source>
</evidence>
<keyword evidence="11 13" id="KW-0472">Membrane</keyword>
<dbReference type="Pfam" id="PF01794">
    <property type="entry name" value="Ferric_reduct"/>
    <property type="match status" value="1"/>
</dbReference>
<evidence type="ECO:0000256" key="10">
    <source>
        <dbReference type="ARBA" id="ARBA00023065"/>
    </source>
</evidence>
<dbReference type="EC" id="1.16.1.9" evidence="3"/>
<evidence type="ECO:0000256" key="1">
    <source>
        <dbReference type="ARBA" id="ARBA00004651"/>
    </source>
</evidence>
<dbReference type="STRING" id="692275.M3B307"/>
<keyword evidence="8 13" id="KW-1133">Transmembrane helix</keyword>
<dbReference type="GO" id="GO:0052851">
    <property type="term" value="F:ferric-chelate reductase (NADPH) activity"/>
    <property type="evidence" value="ECO:0007669"/>
    <property type="project" value="UniProtKB-EC"/>
</dbReference>
<dbReference type="RefSeq" id="XP_016762308.1">
    <property type="nucleotide sequence ID" value="XM_016908001.1"/>
</dbReference>
<comment type="catalytic activity">
    <reaction evidence="12">
        <text>2 a Fe(II)-siderophore + NADP(+) + H(+) = 2 a Fe(III)-siderophore + NADPH</text>
        <dbReference type="Rhea" id="RHEA:28795"/>
        <dbReference type="Rhea" id="RHEA-COMP:11342"/>
        <dbReference type="Rhea" id="RHEA-COMP:11344"/>
        <dbReference type="ChEBI" id="CHEBI:15378"/>
        <dbReference type="ChEBI" id="CHEBI:29033"/>
        <dbReference type="ChEBI" id="CHEBI:29034"/>
        <dbReference type="ChEBI" id="CHEBI:57783"/>
        <dbReference type="ChEBI" id="CHEBI:58349"/>
        <dbReference type="EC" id="1.16.1.9"/>
    </reaction>
</comment>
<evidence type="ECO:0000256" key="7">
    <source>
        <dbReference type="ARBA" id="ARBA00022982"/>
    </source>
</evidence>
<dbReference type="InterPro" id="IPR017938">
    <property type="entry name" value="Riboflavin_synthase-like_b-brl"/>
</dbReference>
<feature type="transmembrane region" description="Helical" evidence="13">
    <location>
        <begin position="86"/>
        <end position="106"/>
    </location>
</feature>
<dbReference type="HOGENOM" id="CLU_010365_5_1_1"/>
<dbReference type="GO" id="GO:0005886">
    <property type="term" value="C:plasma membrane"/>
    <property type="evidence" value="ECO:0007669"/>
    <property type="project" value="UniProtKB-SubCell"/>
</dbReference>
<dbReference type="GO" id="GO:0006826">
    <property type="term" value="P:iron ion transport"/>
    <property type="evidence" value="ECO:0007669"/>
    <property type="project" value="TreeGrafter"/>
</dbReference>
<dbReference type="PROSITE" id="PS51384">
    <property type="entry name" value="FAD_FR"/>
    <property type="match status" value="1"/>
</dbReference>
<dbReference type="CDD" id="cd06186">
    <property type="entry name" value="NOX_Duox_like_FAD_NADP"/>
    <property type="match status" value="1"/>
</dbReference>
<dbReference type="Proteomes" id="UP000016931">
    <property type="component" value="Unassembled WGS sequence"/>
</dbReference>
<dbReference type="GO" id="GO:0006879">
    <property type="term" value="P:intracellular iron ion homeostasis"/>
    <property type="evidence" value="ECO:0007669"/>
    <property type="project" value="TreeGrafter"/>
</dbReference>
<keyword evidence="4" id="KW-0813">Transport</keyword>